<protein>
    <submittedName>
        <fullName evidence="1">Uncharacterized protein</fullName>
    </submittedName>
</protein>
<name>A0ABS2MZX1_9BACI</name>
<evidence type="ECO:0000313" key="2">
    <source>
        <dbReference type="Proteomes" id="UP001296943"/>
    </source>
</evidence>
<reference evidence="1 2" key="1">
    <citation type="submission" date="2021-01" db="EMBL/GenBank/DDBJ databases">
        <title>Genomic Encyclopedia of Type Strains, Phase IV (KMG-IV): sequencing the most valuable type-strain genomes for metagenomic binning, comparative biology and taxonomic classification.</title>
        <authorList>
            <person name="Goeker M."/>
        </authorList>
    </citation>
    <scope>NUCLEOTIDE SEQUENCE [LARGE SCALE GENOMIC DNA]</scope>
    <source>
        <strain evidence="1 2">DSM 23711</strain>
    </source>
</reference>
<accession>A0ABS2MZX1</accession>
<organism evidence="1 2">
    <name type="scientific">Aquibacillus albus</name>
    <dbReference type="NCBI Taxonomy" id="1168171"/>
    <lineage>
        <taxon>Bacteria</taxon>
        <taxon>Bacillati</taxon>
        <taxon>Bacillota</taxon>
        <taxon>Bacilli</taxon>
        <taxon>Bacillales</taxon>
        <taxon>Bacillaceae</taxon>
        <taxon>Aquibacillus</taxon>
    </lineage>
</organism>
<comment type="caution">
    <text evidence="1">The sequence shown here is derived from an EMBL/GenBank/DDBJ whole genome shotgun (WGS) entry which is preliminary data.</text>
</comment>
<proteinExistence type="predicted"/>
<dbReference type="Proteomes" id="UP001296943">
    <property type="component" value="Unassembled WGS sequence"/>
</dbReference>
<evidence type="ECO:0000313" key="1">
    <source>
        <dbReference type="EMBL" id="MBM7571200.1"/>
    </source>
</evidence>
<gene>
    <name evidence="1" type="ORF">JOC48_001683</name>
</gene>
<sequence>MPTTKQSVVYHQKRNEIVPSFAKLILNRTPVKRTCEILGIANGTYYKNLEWLYRHCLEFLEIHETRPLKEMSFKEMWLNTDKMTYLLNNVRRKGMGGGGYGELEDLHFPTNVVITADVFSRFVFRSDVAYDWNASLDDLDLDTRLFKDDHLNEFAKRHARLRFSHYPQLPSENDTQAKEEYKRELAEISRRDKYIQGLHVNSTYTAMAQFWLIKKLVKASEWRFVTDNDHSLMTACYRVFSKEFQLTDAHHFLCQTDKAKTRRQAYEEFKEAQKELLDWGLWNGHATRSLKRLAFRYLTEKFKTHKFHKEVTTKANSYNIYGDNPIQHPLATPDRGFRQVDCTTNLSSLEPNEVANMILNVNDNAVNTFIQNIRRRLSILERPLMTARGDGKSYIYSNFNPKYAQMSLTILRTFYNFCVPFKTKNGKSEIIATPAQRLGLTEKEFSLNDIIYLR</sequence>
<dbReference type="EMBL" id="JAFBDR010000007">
    <property type="protein sequence ID" value="MBM7571200.1"/>
    <property type="molecule type" value="Genomic_DNA"/>
</dbReference>
<dbReference type="RefSeq" id="WP_239584255.1">
    <property type="nucleotide sequence ID" value="NZ_JAFBDR010000007.1"/>
</dbReference>
<keyword evidence="2" id="KW-1185">Reference proteome</keyword>